<evidence type="ECO:0000313" key="6">
    <source>
        <dbReference type="Proteomes" id="UP000011058"/>
    </source>
</evidence>
<dbReference type="PATRIC" id="fig|1166018.3.peg.2881"/>
<dbReference type="PROSITE" id="PS50886">
    <property type="entry name" value="TRBD"/>
    <property type="match status" value="1"/>
</dbReference>
<dbReference type="CDD" id="cd02798">
    <property type="entry name" value="tRNA_bind_CsaA"/>
    <property type="match status" value="1"/>
</dbReference>
<dbReference type="EMBL" id="HE796683">
    <property type="protein sequence ID" value="CCG99169.1"/>
    <property type="molecule type" value="Genomic_DNA"/>
</dbReference>
<proteinExistence type="predicted"/>
<dbReference type="KEGG" id="fae:FAES_1159"/>
<dbReference type="InterPro" id="IPR008231">
    <property type="entry name" value="CsaA"/>
</dbReference>
<dbReference type="PANTHER" id="PTHR11586">
    <property type="entry name" value="TRNA-AMINOACYLATION COFACTOR ARC1 FAMILY MEMBER"/>
    <property type="match status" value="1"/>
</dbReference>
<protein>
    <submittedName>
        <fullName evidence="5">Export-related chaperone CsaA</fullName>
    </submittedName>
</protein>
<dbReference type="InterPro" id="IPR051270">
    <property type="entry name" value="Tyrosine-tRNA_ligase_regulator"/>
</dbReference>
<dbReference type="STRING" id="1166018.FAES_1159"/>
<name>I0K4W6_9BACT</name>
<dbReference type="SUPFAM" id="SSF50249">
    <property type="entry name" value="Nucleic acid-binding proteins"/>
    <property type="match status" value="1"/>
</dbReference>
<evidence type="ECO:0000256" key="1">
    <source>
        <dbReference type="ARBA" id="ARBA00022555"/>
    </source>
</evidence>
<evidence type="ECO:0000256" key="2">
    <source>
        <dbReference type="ARBA" id="ARBA00022884"/>
    </source>
</evidence>
<dbReference type="NCBIfam" id="TIGR02222">
    <property type="entry name" value="chap_CsaA"/>
    <property type="match status" value="1"/>
</dbReference>
<evidence type="ECO:0000259" key="4">
    <source>
        <dbReference type="PROSITE" id="PS50886"/>
    </source>
</evidence>
<dbReference type="Pfam" id="PF01588">
    <property type="entry name" value="tRNA_bind"/>
    <property type="match status" value="1"/>
</dbReference>
<feature type="domain" description="TRNA-binding" evidence="4">
    <location>
        <begin position="21"/>
        <end position="125"/>
    </location>
</feature>
<dbReference type="Proteomes" id="UP000011058">
    <property type="component" value="Chromosome"/>
</dbReference>
<dbReference type="eggNOG" id="COG0073">
    <property type="taxonomic scope" value="Bacteria"/>
</dbReference>
<accession>I0K4W6</accession>
<dbReference type="InterPro" id="IPR012340">
    <property type="entry name" value="NA-bd_OB-fold"/>
</dbReference>
<keyword evidence="2 3" id="KW-0694">RNA-binding</keyword>
<dbReference type="AlphaFoldDB" id="I0K4W6"/>
<gene>
    <name evidence="5" type="ORF">FAES_1159</name>
</gene>
<dbReference type="InterPro" id="IPR002547">
    <property type="entry name" value="tRNA-bd_dom"/>
</dbReference>
<sequence>MGTPPLVIPLNFKMEPLSWTEFERVDMRVGTIQSAEPFPQARKPAYKLTIDFGPEVGIRRTSAQITHLYQPDTLVGQQVVAVVNFPPKQIGPFMSECLVLGSVAPDKTVTLLTTTHPAENGLRIG</sequence>
<dbReference type="NCBIfam" id="NF007495">
    <property type="entry name" value="PRK10089.1-4"/>
    <property type="match status" value="1"/>
</dbReference>
<dbReference type="FunFam" id="2.40.50.140:FF:000165">
    <property type="entry name" value="Chaperone CsaA"/>
    <property type="match status" value="1"/>
</dbReference>
<organism evidence="5 6">
    <name type="scientific">Fibrella aestuarina BUZ 2</name>
    <dbReference type="NCBI Taxonomy" id="1166018"/>
    <lineage>
        <taxon>Bacteria</taxon>
        <taxon>Pseudomonadati</taxon>
        <taxon>Bacteroidota</taxon>
        <taxon>Cytophagia</taxon>
        <taxon>Cytophagales</taxon>
        <taxon>Spirosomataceae</taxon>
        <taxon>Fibrella</taxon>
    </lineage>
</organism>
<dbReference type="HOGENOM" id="CLU_065946_2_1_10"/>
<evidence type="ECO:0000313" key="5">
    <source>
        <dbReference type="EMBL" id="CCG99169.1"/>
    </source>
</evidence>
<dbReference type="GO" id="GO:0000049">
    <property type="term" value="F:tRNA binding"/>
    <property type="evidence" value="ECO:0007669"/>
    <property type="project" value="UniProtKB-UniRule"/>
</dbReference>
<keyword evidence="1 3" id="KW-0820">tRNA-binding</keyword>
<keyword evidence="6" id="KW-1185">Reference proteome</keyword>
<reference evidence="5 6" key="1">
    <citation type="journal article" date="2012" name="J. Bacteriol.">
        <title>Genome Sequence of Fibrella aestuarina BUZ 2T, a Filamentous Marine Bacterium.</title>
        <authorList>
            <person name="Filippini M."/>
            <person name="Qi W."/>
            <person name="Blom J."/>
            <person name="Goesmann A."/>
            <person name="Smits T.H."/>
            <person name="Bagheri H.C."/>
        </authorList>
    </citation>
    <scope>NUCLEOTIDE SEQUENCE [LARGE SCALE GENOMIC DNA]</scope>
    <source>
        <strain evidence="6">BUZ 2T</strain>
    </source>
</reference>
<dbReference type="Gene3D" id="2.40.50.140">
    <property type="entry name" value="Nucleic acid-binding proteins"/>
    <property type="match status" value="1"/>
</dbReference>
<evidence type="ECO:0000256" key="3">
    <source>
        <dbReference type="PROSITE-ProRule" id="PRU00209"/>
    </source>
</evidence>
<dbReference type="NCBIfam" id="NF007494">
    <property type="entry name" value="PRK10089.1-3"/>
    <property type="match status" value="1"/>
</dbReference>
<dbReference type="PANTHER" id="PTHR11586:SF37">
    <property type="entry name" value="TRNA-BINDING DOMAIN-CONTAINING PROTEIN"/>
    <property type="match status" value="1"/>
</dbReference>